<evidence type="ECO:0000313" key="2">
    <source>
        <dbReference type="EMBL" id="AWO83617.1"/>
    </source>
</evidence>
<dbReference type="SUPFAM" id="SSF56112">
    <property type="entry name" value="Protein kinase-like (PK-like)"/>
    <property type="match status" value="1"/>
</dbReference>
<dbReference type="Gene3D" id="3.90.1200.10">
    <property type="match status" value="1"/>
</dbReference>
<dbReference type="RefSeq" id="WP_004019330.1">
    <property type="nucleotide sequence ID" value="NZ_CABEIC010000002.1"/>
</dbReference>
<dbReference type="AlphaFoldDB" id="A0AAD0NWX2"/>
<organism evidence="2 3">
    <name type="scientific">Gordonia terrae</name>
    <dbReference type="NCBI Taxonomy" id="2055"/>
    <lineage>
        <taxon>Bacteria</taxon>
        <taxon>Bacillati</taxon>
        <taxon>Actinomycetota</taxon>
        <taxon>Actinomycetes</taxon>
        <taxon>Mycobacteriales</taxon>
        <taxon>Gordoniaceae</taxon>
        <taxon>Gordonia</taxon>
    </lineage>
</organism>
<dbReference type="PANTHER" id="PTHR21310:SF40">
    <property type="entry name" value="AMINOGLYCOSIDE PHOSPHOTRANSFERASE DOMAIN-CONTAINING PROTEIN-RELATED"/>
    <property type="match status" value="1"/>
</dbReference>
<dbReference type="CDD" id="cd05154">
    <property type="entry name" value="ACAD10_11_N-like"/>
    <property type="match status" value="1"/>
</dbReference>
<reference evidence="2 3" key="1">
    <citation type="submission" date="2018-05" db="EMBL/GenBank/DDBJ databases">
        <title>Complete genome sequence of Gordonia terrae NRRL B-16283.</title>
        <authorList>
            <person name="Garlena R.A."/>
            <person name="Russell D.A."/>
            <person name="Hatfull G.F."/>
        </authorList>
    </citation>
    <scope>NUCLEOTIDE SEQUENCE [LARGE SCALE GENOMIC DNA]</scope>
    <source>
        <strain evidence="2 3">NRRL B-16283</strain>
    </source>
</reference>
<name>A0AAD0NWX2_9ACTN</name>
<dbReference type="EMBL" id="CP029604">
    <property type="protein sequence ID" value="AWO83617.1"/>
    <property type="molecule type" value="Genomic_DNA"/>
</dbReference>
<sequence length="355" mass="38308">MARSTTPDLPANPIPVDIGALATWMDEQGLPGGGAIDLRPLTGGTQNVMVVVSRGGHDYVLRRGPRHLRPRSNAAIAREMTLLSALSSTDVAHPRFVAGSADTDILGASFFLMEPVDGFNAADSLPASYARTADGRAAMGYALVDALAGLAGVDHSAIGLDGFGSPDGFLERQVPRWLAEHERYSATPGYQGGTFPDLERIARWIEDNRPADFRPGLLHGDYHVANVLYDHRTPAVAAIVDWEMATVGDPLLDLGVLLAIWPDGTRHPDLYESALGRAGDLPSRSSIIARYAERSDRNLDALDWYTVLAGFKLSIILEGTYARSCEGKAPRDVGERLHRYADGLFVRARRIVASA</sequence>
<protein>
    <submittedName>
        <fullName evidence="2">Phosphotransferase family protein</fullName>
    </submittedName>
</protein>
<evidence type="ECO:0000313" key="3">
    <source>
        <dbReference type="Proteomes" id="UP000247118"/>
    </source>
</evidence>
<dbReference type="PANTHER" id="PTHR21310">
    <property type="entry name" value="AMINOGLYCOSIDE PHOSPHOTRANSFERASE-RELATED-RELATED"/>
    <property type="match status" value="1"/>
</dbReference>
<dbReference type="InterPro" id="IPR041726">
    <property type="entry name" value="ACAD10_11_N"/>
</dbReference>
<feature type="domain" description="Aminoglycoside phosphotransferase" evidence="1">
    <location>
        <begin position="37"/>
        <end position="265"/>
    </location>
</feature>
<dbReference type="InterPro" id="IPR051678">
    <property type="entry name" value="AGP_Transferase"/>
</dbReference>
<accession>A0AAD0NWX2</accession>
<dbReference type="Proteomes" id="UP000247118">
    <property type="component" value="Chromosome"/>
</dbReference>
<dbReference type="Pfam" id="PF01636">
    <property type="entry name" value="APH"/>
    <property type="match status" value="1"/>
</dbReference>
<dbReference type="Gene3D" id="3.30.200.20">
    <property type="entry name" value="Phosphorylase Kinase, domain 1"/>
    <property type="match status" value="1"/>
</dbReference>
<dbReference type="InterPro" id="IPR011009">
    <property type="entry name" value="Kinase-like_dom_sf"/>
</dbReference>
<dbReference type="InterPro" id="IPR002575">
    <property type="entry name" value="Aminoglycoside_PTrfase"/>
</dbReference>
<evidence type="ECO:0000259" key="1">
    <source>
        <dbReference type="Pfam" id="PF01636"/>
    </source>
</evidence>
<dbReference type="KEGG" id="gta:BCM27_08810"/>
<dbReference type="GeneID" id="32687874"/>
<proteinExistence type="predicted"/>
<gene>
    <name evidence="2" type="ORF">DLJ61_08895</name>
</gene>